<keyword evidence="5" id="KW-1185">Reference proteome</keyword>
<feature type="domain" description="CCHC-type" evidence="3">
    <location>
        <begin position="216"/>
        <end position="229"/>
    </location>
</feature>
<protein>
    <recommendedName>
        <fullName evidence="3">CCHC-type domain-containing protein</fullName>
    </recommendedName>
</protein>
<dbReference type="Pfam" id="PF00098">
    <property type="entry name" value="zf-CCHC"/>
    <property type="match status" value="1"/>
</dbReference>
<keyword evidence="1" id="KW-0479">Metal-binding</keyword>
<accession>A0A9P0I289</accession>
<dbReference type="InterPro" id="IPR036875">
    <property type="entry name" value="Znf_CCHC_sf"/>
</dbReference>
<dbReference type="GO" id="GO:0008270">
    <property type="term" value="F:zinc ion binding"/>
    <property type="evidence" value="ECO:0007669"/>
    <property type="project" value="UniProtKB-KW"/>
</dbReference>
<gene>
    <name evidence="4" type="ORF">SPLIT_LOCUS3817</name>
</gene>
<reference evidence="4" key="1">
    <citation type="submission" date="2022-02" db="EMBL/GenBank/DDBJ databases">
        <authorList>
            <person name="King R."/>
        </authorList>
    </citation>
    <scope>NUCLEOTIDE SEQUENCE</scope>
</reference>
<evidence type="ECO:0000313" key="5">
    <source>
        <dbReference type="Proteomes" id="UP001153321"/>
    </source>
</evidence>
<dbReference type="AlphaFoldDB" id="A0A9P0I289"/>
<feature type="region of interest" description="Disordered" evidence="2">
    <location>
        <begin position="1"/>
        <end position="27"/>
    </location>
</feature>
<dbReference type="SUPFAM" id="SSF57756">
    <property type="entry name" value="Retrovirus zinc finger-like domains"/>
    <property type="match status" value="1"/>
</dbReference>
<evidence type="ECO:0000259" key="3">
    <source>
        <dbReference type="PROSITE" id="PS50158"/>
    </source>
</evidence>
<dbReference type="InterPro" id="IPR001878">
    <property type="entry name" value="Znf_CCHC"/>
</dbReference>
<proteinExistence type="predicted"/>
<evidence type="ECO:0000256" key="1">
    <source>
        <dbReference type="PROSITE-ProRule" id="PRU00047"/>
    </source>
</evidence>
<dbReference type="PROSITE" id="PS50158">
    <property type="entry name" value="ZF_CCHC"/>
    <property type="match status" value="1"/>
</dbReference>
<feature type="region of interest" description="Disordered" evidence="2">
    <location>
        <begin position="251"/>
        <end position="292"/>
    </location>
</feature>
<keyword evidence="1" id="KW-0862">Zinc</keyword>
<evidence type="ECO:0000313" key="4">
    <source>
        <dbReference type="EMBL" id="CAH1638459.1"/>
    </source>
</evidence>
<dbReference type="GO" id="GO:0003676">
    <property type="term" value="F:nucleic acid binding"/>
    <property type="evidence" value="ECO:0007669"/>
    <property type="project" value="InterPro"/>
</dbReference>
<feature type="compositionally biased region" description="Basic and acidic residues" evidence="2">
    <location>
        <begin position="142"/>
        <end position="152"/>
    </location>
</feature>
<evidence type="ECO:0000256" key="2">
    <source>
        <dbReference type="SAM" id="MobiDB-lite"/>
    </source>
</evidence>
<name>A0A9P0I289_SPOLI</name>
<feature type="compositionally biased region" description="Acidic residues" evidence="2">
    <location>
        <begin position="283"/>
        <end position="292"/>
    </location>
</feature>
<organism evidence="4 5">
    <name type="scientific">Spodoptera littoralis</name>
    <name type="common">Egyptian cotton leafworm</name>
    <dbReference type="NCBI Taxonomy" id="7109"/>
    <lineage>
        <taxon>Eukaryota</taxon>
        <taxon>Metazoa</taxon>
        <taxon>Ecdysozoa</taxon>
        <taxon>Arthropoda</taxon>
        <taxon>Hexapoda</taxon>
        <taxon>Insecta</taxon>
        <taxon>Pterygota</taxon>
        <taxon>Neoptera</taxon>
        <taxon>Endopterygota</taxon>
        <taxon>Lepidoptera</taxon>
        <taxon>Glossata</taxon>
        <taxon>Ditrysia</taxon>
        <taxon>Noctuoidea</taxon>
        <taxon>Noctuidae</taxon>
        <taxon>Amphipyrinae</taxon>
        <taxon>Spodoptera</taxon>
    </lineage>
</organism>
<dbReference type="SMART" id="SM00343">
    <property type="entry name" value="ZnF_C2HC"/>
    <property type="match status" value="1"/>
</dbReference>
<feature type="compositionally biased region" description="Low complexity" evidence="2">
    <location>
        <begin position="265"/>
        <end position="282"/>
    </location>
</feature>
<sequence>MEAFGDPTVVDRPLRPPARKNSTPHVSQRLSSVRRCLVGGRECWASTSQTCRPATDLIERGGRAGALPIDTIQYFNSMTVPIQRVVTCCIIEEAVARGYLFVVITDAVTALTRDSAGRACVGRESRVARRLCARRCSRDVTPRHTAARRDPSRAPPPGRRRPRRAHPSLPPSLHHSPLLRSLLLTDADLLLLHSPATVQRLLTSRKSLHVERADTCYRCGKEGHMAASCDAVTLHCAVCAANGRPANHVMAGRKCNPPTKKGKMQAQRRPAAAATSAETPVAEADEGDAMIE</sequence>
<keyword evidence="1" id="KW-0863">Zinc-finger</keyword>
<feature type="region of interest" description="Disordered" evidence="2">
    <location>
        <begin position="142"/>
        <end position="173"/>
    </location>
</feature>
<dbReference type="Gene3D" id="4.10.60.10">
    <property type="entry name" value="Zinc finger, CCHC-type"/>
    <property type="match status" value="1"/>
</dbReference>
<dbReference type="EMBL" id="LR824549">
    <property type="protein sequence ID" value="CAH1638459.1"/>
    <property type="molecule type" value="Genomic_DNA"/>
</dbReference>
<dbReference type="Proteomes" id="UP001153321">
    <property type="component" value="Chromosome 18"/>
</dbReference>